<feature type="non-terminal residue" evidence="2">
    <location>
        <position position="1"/>
    </location>
</feature>
<dbReference type="EMBL" id="MIGC01001927">
    <property type="protein sequence ID" value="PHJ21973.1"/>
    <property type="molecule type" value="Genomic_DNA"/>
</dbReference>
<keyword evidence="3" id="KW-1185">Reference proteome</keyword>
<name>A0A2C6L2K1_9APIC</name>
<organism evidence="2 3">
    <name type="scientific">Cystoisospora suis</name>
    <dbReference type="NCBI Taxonomy" id="483139"/>
    <lineage>
        <taxon>Eukaryota</taxon>
        <taxon>Sar</taxon>
        <taxon>Alveolata</taxon>
        <taxon>Apicomplexa</taxon>
        <taxon>Conoidasida</taxon>
        <taxon>Coccidia</taxon>
        <taxon>Eucoccidiorida</taxon>
        <taxon>Eimeriorina</taxon>
        <taxon>Sarcocystidae</taxon>
        <taxon>Cystoisospora</taxon>
    </lineage>
</organism>
<dbReference type="VEuPathDB" id="ToxoDB:CSUI_004182"/>
<reference evidence="2 3" key="1">
    <citation type="journal article" date="2017" name="Int. J. Parasitol.">
        <title>The genome of the protozoan parasite Cystoisospora suis and a reverse vaccinology approach to identify vaccine candidates.</title>
        <authorList>
            <person name="Palmieri N."/>
            <person name="Shrestha A."/>
            <person name="Ruttkowski B."/>
            <person name="Beck T."/>
            <person name="Vogl C."/>
            <person name="Tomley F."/>
            <person name="Blake D.P."/>
            <person name="Joachim A."/>
        </authorList>
    </citation>
    <scope>NUCLEOTIDE SEQUENCE [LARGE SCALE GENOMIC DNA]</scope>
    <source>
        <strain evidence="2 3">Wien I</strain>
    </source>
</reference>
<comment type="caution">
    <text evidence="2">The sequence shown here is derived from an EMBL/GenBank/DDBJ whole genome shotgun (WGS) entry which is preliminary data.</text>
</comment>
<evidence type="ECO:0000313" key="3">
    <source>
        <dbReference type="Proteomes" id="UP000221165"/>
    </source>
</evidence>
<dbReference type="AlphaFoldDB" id="A0A2C6L2K1"/>
<dbReference type="RefSeq" id="XP_067923652.1">
    <property type="nucleotide sequence ID" value="XM_068064375.1"/>
</dbReference>
<feature type="compositionally biased region" description="Acidic residues" evidence="1">
    <location>
        <begin position="75"/>
        <end position="109"/>
    </location>
</feature>
<protein>
    <submittedName>
        <fullName evidence="2">Uncharacterized protein</fullName>
    </submittedName>
</protein>
<feature type="region of interest" description="Disordered" evidence="1">
    <location>
        <begin position="1"/>
        <end position="125"/>
    </location>
</feature>
<proteinExistence type="predicted"/>
<dbReference type="Proteomes" id="UP000221165">
    <property type="component" value="Unassembled WGS sequence"/>
</dbReference>
<accession>A0A2C6L2K1</accession>
<feature type="compositionally biased region" description="Basic and acidic residues" evidence="1">
    <location>
        <begin position="40"/>
        <end position="58"/>
    </location>
</feature>
<dbReference type="GeneID" id="94427586"/>
<gene>
    <name evidence="2" type="ORF">CSUI_004182</name>
</gene>
<evidence type="ECO:0000313" key="2">
    <source>
        <dbReference type="EMBL" id="PHJ21973.1"/>
    </source>
</evidence>
<sequence length="125" mass="13890">EEGFDEVNAEEGPGSQQKEVRFGGIKGQGVKGRPKRKAAARAEDAIKEELQYEQQVEKEGDEPAFAKKPRRGDAEGDDDDREYVDEGAEEDDDMEEEEEMENPEDEDGYVLEKVVPQEGGGVELA</sequence>
<evidence type="ECO:0000256" key="1">
    <source>
        <dbReference type="SAM" id="MobiDB-lite"/>
    </source>
</evidence>